<evidence type="ECO:0000313" key="1">
    <source>
        <dbReference type="EMBL" id="EKP14695.1"/>
    </source>
</evidence>
<keyword evidence="2" id="KW-1185">Reference proteome</keyword>
<name>A0ABN0I0T0_LEPBO</name>
<organism evidence="1 2">
    <name type="scientific">Leptospira borgpetersenii str. 200801926</name>
    <dbReference type="NCBI Taxonomy" id="1193009"/>
    <lineage>
        <taxon>Bacteria</taxon>
        <taxon>Pseudomonadati</taxon>
        <taxon>Spirochaetota</taxon>
        <taxon>Spirochaetia</taxon>
        <taxon>Leptospirales</taxon>
        <taxon>Leptospiraceae</taxon>
        <taxon>Leptospira</taxon>
    </lineage>
</organism>
<gene>
    <name evidence="1" type="ORF">LEP1GSC128_1396</name>
</gene>
<sequence>MPSFNIKILFQKIKPGLEASFGKAFQASVRSEEMLPRNRMFRGQSKTPWS</sequence>
<reference evidence="1" key="1">
    <citation type="submission" date="2012-09" db="EMBL/GenBank/DDBJ databases">
        <authorList>
            <person name="Harkins D.M."/>
            <person name="Durkin A.S."/>
            <person name="Brinkac L.M."/>
            <person name="Selengut J.D."/>
            <person name="Sanka R."/>
            <person name="DePew J."/>
            <person name="Purushe J."/>
            <person name="Picardeau M."/>
            <person name="Werts C."/>
            <person name="Goarant C."/>
            <person name="Vinetz J.M."/>
            <person name="Sutton G.G."/>
            <person name="Nelson W.C."/>
            <person name="Fouts D.E."/>
        </authorList>
    </citation>
    <scope>NUCLEOTIDE SEQUENCE [LARGE SCALE GENOMIC DNA]</scope>
    <source>
        <strain evidence="1">200801926</strain>
    </source>
</reference>
<dbReference type="EMBL" id="AKWJ02000017">
    <property type="protein sequence ID" value="EKP14695.1"/>
    <property type="molecule type" value="Genomic_DNA"/>
</dbReference>
<comment type="caution">
    <text evidence="1">The sequence shown here is derived from an EMBL/GenBank/DDBJ whole genome shotgun (WGS) entry which is preliminary data.</text>
</comment>
<evidence type="ECO:0000313" key="2">
    <source>
        <dbReference type="Proteomes" id="UP000002837"/>
    </source>
</evidence>
<proteinExistence type="predicted"/>
<accession>A0ABN0I0T0</accession>
<protein>
    <submittedName>
        <fullName evidence="1">Uncharacterized protein</fullName>
    </submittedName>
</protein>
<dbReference type="Proteomes" id="UP000002837">
    <property type="component" value="Unassembled WGS sequence"/>
</dbReference>